<feature type="domain" description="G" evidence="1">
    <location>
        <begin position="259"/>
        <end position="384"/>
    </location>
</feature>
<dbReference type="Gene3D" id="3.40.50.300">
    <property type="entry name" value="P-loop containing nucleotide triphosphate hydrolases"/>
    <property type="match status" value="2"/>
</dbReference>
<dbReference type="OrthoDB" id="8954335at2759"/>
<proteinExistence type="predicted"/>
<protein>
    <recommendedName>
        <fullName evidence="1">G domain-containing protein</fullName>
    </recommendedName>
</protein>
<dbReference type="GO" id="GO:0005525">
    <property type="term" value="F:GTP binding"/>
    <property type="evidence" value="ECO:0007669"/>
    <property type="project" value="InterPro"/>
</dbReference>
<keyword evidence="3" id="KW-1185">Reference proteome</keyword>
<evidence type="ECO:0000313" key="3">
    <source>
        <dbReference type="Proteomes" id="UP000714275"/>
    </source>
</evidence>
<dbReference type="CDD" id="cd00882">
    <property type="entry name" value="Ras_like_GTPase"/>
    <property type="match status" value="2"/>
</dbReference>
<dbReference type="InterPro" id="IPR006073">
    <property type="entry name" value="GTP-bd"/>
</dbReference>
<evidence type="ECO:0000313" key="2">
    <source>
        <dbReference type="EMBL" id="KAG1778919.1"/>
    </source>
</evidence>
<sequence>MGVGKSSLINLVAGTTLAKSSSGLKSCTLESTEYTITLSEPQLNVKLFDTVSRRIVPTCGYSKSRPIILQVGLNGVTMNDKSYLDALVKAHKLIASLQNQGGVHGLLFCIKGGSRVLESTQQNYRLFHEFLCQEKVPLALVITNLENEENMDDWWTNNRDDIKEYGIAPVTQVCITTIKGLRNAYEDKHVESRKKVCDMLATLGRGDACSVDINWFARMCKRLRQFLIPGKALGKSHERMMQTLTKPSVMSSQSRPPNFVIFGEMGVGKSSLVNLIAGNQLAESSSGAQSCTLESTEYPVTFSDSQLNVNLFDTVGLDSPTMNNAGYLDALVKAHELIVSLKNRGGVHGLLFCIKAGRVSNTMQQNYRLFFEFLCQEQVPLALVVTNLENEENMDDWWTKNKAHIENSGIVPVTHVCITTIKGYQNAYEPRYFESRKKVLNMLKQLGSRDACSVDVSSWFARMCKKLREFLVPAKGLVRSRQKMLQMLTKRCKLCKEDAVQLLQRIDADGEKFMI</sequence>
<dbReference type="AlphaFoldDB" id="A0A9P7D491"/>
<gene>
    <name evidence="2" type="ORF">EV702DRAFT_1026148</name>
</gene>
<dbReference type="InterPro" id="IPR027417">
    <property type="entry name" value="P-loop_NTPase"/>
</dbReference>
<organism evidence="2 3">
    <name type="scientific">Suillus placidus</name>
    <dbReference type="NCBI Taxonomy" id="48579"/>
    <lineage>
        <taxon>Eukaryota</taxon>
        <taxon>Fungi</taxon>
        <taxon>Dikarya</taxon>
        <taxon>Basidiomycota</taxon>
        <taxon>Agaricomycotina</taxon>
        <taxon>Agaricomycetes</taxon>
        <taxon>Agaricomycetidae</taxon>
        <taxon>Boletales</taxon>
        <taxon>Suillineae</taxon>
        <taxon>Suillaceae</taxon>
        <taxon>Suillus</taxon>
    </lineage>
</organism>
<dbReference type="EMBL" id="JABBWD010000014">
    <property type="protein sequence ID" value="KAG1778919.1"/>
    <property type="molecule type" value="Genomic_DNA"/>
</dbReference>
<dbReference type="Proteomes" id="UP000714275">
    <property type="component" value="Unassembled WGS sequence"/>
</dbReference>
<reference evidence="2" key="1">
    <citation type="journal article" date="2020" name="New Phytol.">
        <title>Comparative genomics reveals dynamic genome evolution in host specialist ectomycorrhizal fungi.</title>
        <authorList>
            <person name="Lofgren L.A."/>
            <person name="Nguyen N.H."/>
            <person name="Vilgalys R."/>
            <person name="Ruytinx J."/>
            <person name="Liao H.L."/>
            <person name="Branco S."/>
            <person name="Kuo A."/>
            <person name="LaButti K."/>
            <person name="Lipzen A."/>
            <person name="Andreopoulos W."/>
            <person name="Pangilinan J."/>
            <person name="Riley R."/>
            <person name="Hundley H."/>
            <person name="Na H."/>
            <person name="Barry K."/>
            <person name="Grigoriev I.V."/>
            <person name="Stajich J.E."/>
            <person name="Kennedy P.G."/>
        </authorList>
    </citation>
    <scope>NUCLEOTIDE SEQUENCE</scope>
    <source>
        <strain evidence="2">DOB743</strain>
    </source>
</reference>
<evidence type="ECO:0000259" key="1">
    <source>
        <dbReference type="Pfam" id="PF01926"/>
    </source>
</evidence>
<dbReference type="SUPFAM" id="SSF52540">
    <property type="entry name" value="P-loop containing nucleoside triphosphate hydrolases"/>
    <property type="match status" value="2"/>
</dbReference>
<comment type="caution">
    <text evidence="2">The sequence shown here is derived from an EMBL/GenBank/DDBJ whole genome shotgun (WGS) entry which is preliminary data.</text>
</comment>
<name>A0A9P7D491_9AGAM</name>
<accession>A0A9P7D491</accession>
<dbReference type="Pfam" id="PF01926">
    <property type="entry name" value="MMR_HSR1"/>
    <property type="match status" value="1"/>
</dbReference>